<feature type="domain" description="Response regulatory" evidence="7">
    <location>
        <begin position="7"/>
        <end position="121"/>
    </location>
</feature>
<dbReference type="InterPro" id="IPR001789">
    <property type="entry name" value="Sig_transdc_resp-reg_receiver"/>
</dbReference>
<dbReference type="InterPro" id="IPR039420">
    <property type="entry name" value="WalR-like"/>
</dbReference>
<evidence type="ECO:0000256" key="4">
    <source>
        <dbReference type="ARBA" id="ARBA00023125"/>
    </source>
</evidence>
<protein>
    <submittedName>
        <fullName evidence="8">Response regulator</fullName>
    </submittedName>
</protein>
<dbReference type="SMART" id="SM00448">
    <property type="entry name" value="REC"/>
    <property type="match status" value="1"/>
</dbReference>
<sequence>MALSKLTILLVEDDPVFRKLVASFLERRGAKVFEAENGEQGLEAYKSHSFDIVIADLSMPKLGGLGMLKALRHYNPNIPVIIVSGNQGMSDVVESLRNGASDYLVKPIADLYLIENAIHESLNHTLEDALTIDERESLSYQELTQNLALLEQNSAAAKGVQQQLFPPSRVEYSNVTIDYSLFNNNEVSAHFIDTAMIGDKHIIVYMAHFQPHDNRAAFASVLLKSFVNQKISDFQSEISSSIIEPFNMLVYLNDRMSHSGLEILVDMTYIVLELNHYRAAIAQSGSEFRCYLKSGESHQLSPLALPESLQLGISSWCKPSVQFRTLLLGEKLCIATHTEEHKQQLIANQFHGLIHNQTITPGGFIQLSIH</sequence>
<dbReference type="RefSeq" id="WP_220782427.1">
    <property type="nucleotide sequence ID" value="NZ_BPEY01000076.1"/>
</dbReference>
<keyword evidence="9" id="KW-1185">Reference proteome</keyword>
<comment type="caution">
    <text evidence="8">The sequence shown here is derived from an EMBL/GenBank/DDBJ whole genome shotgun (WGS) entry which is preliminary data.</text>
</comment>
<dbReference type="PANTHER" id="PTHR48111">
    <property type="entry name" value="REGULATOR OF RPOS"/>
    <property type="match status" value="1"/>
</dbReference>
<keyword evidence="4" id="KW-0238">DNA-binding</keyword>
<dbReference type="Proteomes" id="UP000887104">
    <property type="component" value="Unassembled WGS sequence"/>
</dbReference>
<evidence type="ECO:0000259" key="7">
    <source>
        <dbReference type="PROSITE" id="PS50110"/>
    </source>
</evidence>
<keyword evidence="3" id="KW-0805">Transcription regulation</keyword>
<evidence type="ECO:0000256" key="2">
    <source>
        <dbReference type="ARBA" id="ARBA00023012"/>
    </source>
</evidence>
<dbReference type="PANTHER" id="PTHR48111:SF1">
    <property type="entry name" value="TWO-COMPONENT RESPONSE REGULATOR ORR33"/>
    <property type="match status" value="1"/>
</dbReference>
<organism evidence="8 9">
    <name type="scientific">Shewanella sairae</name>
    <dbReference type="NCBI Taxonomy" id="190310"/>
    <lineage>
        <taxon>Bacteria</taxon>
        <taxon>Pseudomonadati</taxon>
        <taxon>Pseudomonadota</taxon>
        <taxon>Gammaproteobacteria</taxon>
        <taxon>Alteromonadales</taxon>
        <taxon>Shewanellaceae</taxon>
        <taxon>Shewanella</taxon>
    </lineage>
</organism>
<dbReference type="Gene3D" id="3.40.50.2300">
    <property type="match status" value="1"/>
</dbReference>
<keyword evidence="2" id="KW-0902">Two-component regulatory system</keyword>
<evidence type="ECO:0000256" key="6">
    <source>
        <dbReference type="PROSITE-ProRule" id="PRU00169"/>
    </source>
</evidence>
<dbReference type="InterPro" id="IPR011006">
    <property type="entry name" value="CheY-like_superfamily"/>
</dbReference>
<dbReference type="Pfam" id="PF00072">
    <property type="entry name" value="Response_reg"/>
    <property type="match status" value="1"/>
</dbReference>
<keyword evidence="5" id="KW-0804">Transcription</keyword>
<dbReference type="InterPro" id="IPR036457">
    <property type="entry name" value="PPM-type-like_dom_sf"/>
</dbReference>
<dbReference type="SUPFAM" id="SSF52172">
    <property type="entry name" value="CheY-like"/>
    <property type="match status" value="1"/>
</dbReference>
<evidence type="ECO:0000256" key="3">
    <source>
        <dbReference type="ARBA" id="ARBA00023015"/>
    </source>
</evidence>
<dbReference type="PROSITE" id="PS50110">
    <property type="entry name" value="RESPONSE_REGULATORY"/>
    <property type="match status" value="1"/>
</dbReference>
<dbReference type="EMBL" id="BPEY01000076">
    <property type="protein sequence ID" value="GIU49914.1"/>
    <property type="molecule type" value="Genomic_DNA"/>
</dbReference>
<accession>A0ABQ4PNB5</accession>
<evidence type="ECO:0000313" key="9">
    <source>
        <dbReference type="Proteomes" id="UP000887104"/>
    </source>
</evidence>
<evidence type="ECO:0000313" key="8">
    <source>
        <dbReference type="EMBL" id="GIU49914.1"/>
    </source>
</evidence>
<proteinExistence type="predicted"/>
<evidence type="ECO:0000256" key="1">
    <source>
        <dbReference type="ARBA" id="ARBA00022553"/>
    </source>
</evidence>
<name>A0ABQ4PNB5_9GAMM</name>
<keyword evidence="1 6" id="KW-0597">Phosphoprotein</keyword>
<feature type="modified residue" description="4-aspartylphosphate" evidence="6">
    <location>
        <position position="56"/>
    </location>
</feature>
<dbReference type="Gene3D" id="3.60.40.10">
    <property type="entry name" value="PPM-type phosphatase domain"/>
    <property type="match status" value="1"/>
</dbReference>
<reference evidence="8" key="1">
    <citation type="submission" date="2021-05" db="EMBL/GenBank/DDBJ databases">
        <title>Molecular characterization for Shewanella algae harboring chromosomal blaOXA-55-like strains isolated from clinical and environment sample.</title>
        <authorList>
            <person name="Ohama Y."/>
            <person name="Aoki K."/>
            <person name="Harada S."/>
            <person name="Moriya K."/>
            <person name="Ishii Y."/>
            <person name="Tateda K."/>
        </authorList>
    </citation>
    <scope>NUCLEOTIDE SEQUENCE</scope>
    <source>
        <strain evidence="8">JCM 11563</strain>
    </source>
</reference>
<evidence type="ECO:0000256" key="5">
    <source>
        <dbReference type="ARBA" id="ARBA00023163"/>
    </source>
</evidence>
<gene>
    <name evidence="8" type="ORF">TUM4438_34570</name>
</gene>